<keyword evidence="7 9" id="KW-0805">Transcription regulation</keyword>
<dbReference type="EMBL" id="JBFNFH010000001">
    <property type="protein sequence ID" value="MFM1524146.1"/>
    <property type="molecule type" value="Genomic_DNA"/>
</dbReference>
<reference evidence="14 15" key="1">
    <citation type="journal article" date="2024" name="Front. Microbiol.">
        <title>Pangenomic and biochemical analyses of Helcococcus ovis reveal widespread tetracycline resistance and a novel bacterial species, Helcococcus bovis.</title>
        <authorList>
            <person name="Cunha F."/>
            <person name="Zhai Y."/>
            <person name="Casaro S."/>
            <person name="Jones K.L."/>
            <person name="Hernandez M."/>
            <person name="Bisinotto R.S."/>
            <person name="Kariyawasam S."/>
            <person name="Brown M.B."/>
            <person name="Phillips A."/>
            <person name="Jeong K.C."/>
            <person name="Galvao K.N."/>
        </authorList>
    </citation>
    <scope>NUCLEOTIDE SEQUENCE [LARGE SCALE GENOMIC DNA]</scope>
    <source>
        <strain evidence="14 15">KG197</strain>
    </source>
</reference>
<dbReference type="PANTHER" id="PTHR46425:SF1">
    <property type="entry name" value="TRANSCRIPTION TERMINATION FACTOR RHO"/>
    <property type="match status" value="1"/>
</dbReference>
<protein>
    <recommendedName>
        <fullName evidence="9 10">Transcription termination factor Rho</fullName>
        <ecNumber evidence="9 10">3.6.4.-</ecNumber>
    </recommendedName>
    <alternativeName>
        <fullName evidence="9">ATP-dependent helicase Rho</fullName>
    </alternativeName>
</protein>
<comment type="caution">
    <text evidence="14">The sequence shown here is derived from an EMBL/GenBank/DDBJ whole genome shotgun (WGS) entry which is preliminary data.</text>
</comment>
<evidence type="ECO:0000256" key="11">
    <source>
        <dbReference type="PROSITE-ProRule" id="PRU01203"/>
    </source>
</evidence>
<dbReference type="GO" id="GO:0016787">
    <property type="term" value="F:hydrolase activity"/>
    <property type="evidence" value="ECO:0007669"/>
    <property type="project" value="UniProtKB-KW"/>
</dbReference>
<dbReference type="Pfam" id="PF07498">
    <property type="entry name" value="Rho_N"/>
    <property type="match status" value="1"/>
</dbReference>
<evidence type="ECO:0000313" key="14">
    <source>
        <dbReference type="EMBL" id="MFM1524146.1"/>
    </source>
</evidence>
<dbReference type="InterPro" id="IPR003593">
    <property type="entry name" value="AAA+_ATPase"/>
</dbReference>
<evidence type="ECO:0000256" key="4">
    <source>
        <dbReference type="ARBA" id="ARBA00022806"/>
    </source>
</evidence>
<dbReference type="NCBIfam" id="NF006886">
    <property type="entry name" value="PRK09376.1"/>
    <property type="match status" value="1"/>
</dbReference>
<dbReference type="Pfam" id="PF07497">
    <property type="entry name" value="Rho_RNA_bind"/>
    <property type="match status" value="1"/>
</dbReference>
<comment type="similarity">
    <text evidence="9 11">Belongs to the Rho family.</text>
</comment>
<dbReference type="SUPFAM" id="SSF52540">
    <property type="entry name" value="P-loop containing nucleoside triphosphate hydrolases"/>
    <property type="match status" value="1"/>
</dbReference>
<feature type="binding site" evidence="9">
    <location>
        <begin position="193"/>
        <end position="198"/>
    </location>
    <ligand>
        <name>ATP</name>
        <dbReference type="ChEBI" id="CHEBI:30616"/>
    </ligand>
</feature>
<proteinExistence type="inferred from homology"/>
<keyword evidence="1 9" id="KW-0806">Transcription termination</keyword>
<feature type="compositionally biased region" description="Low complexity" evidence="12">
    <location>
        <begin position="57"/>
        <end position="71"/>
    </location>
</feature>
<comment type="subunit">
    <text evidence="9">Homohexamer. The homohexamer assembles into an open ring structure.</text>
</comment>
<name>A0ABW9F3X3_9FIRM</name>
<evidence type="ECO:0000256" key="9">
    <source>
        <dbReference type="HAMAP-Rule" id="MF_01884"/>
    </source>
</evidence>
<dbReference type="SMART" id="SM00357">
    <property type="entry name" value="CSP"/>
    <property type="match status" value="1"/>
</dbReference>
<organism evidence="14 15">
    <name type="scientific">Helcococcus bovis</name>
    <dbReference type="NCBI Taxonomy" id="3153252"/>
    <lineage>
        <taxon>Bacteria</taxon>
        <taxon>Bacillati</taxon>
        <taxon>Bacillota</taxon>
        <taxon>Tissierellia</taxon>
        <taxon>Tissierellales</taxon>
        <taxon>Peptoniphilaceae</taxon>
        <taxon>Helcococcus</taxon>
    </lineage>
</organism>
<dbReference type="InterPro" id="IPR011129">
    <property type="entry name" value="CSD"/>
</dbReference>
<feature type="domain" description="Rho RNA-BD" evidence="13">
    <location>
        <begin position="76"/>
        <end position="150"/>
    </location>
</feature>
<keyword evidence="3 9" id="KW-0378">Hydrolase</keyword>
<gene>
    <name evidence="9 14" type="primary">rho</name>
    <name evidence="14" type="ORF">ABGF40_00490</name>
</gene>
<dbReference type="InterPro" id="IPR011113">
    <property type="entry name" value="Rho_RNA-bd"/>
</dbReference>
<dbReference type="InterPro" id="IPR000194">
    <property type="entry name" value="ATPase_F1/V1/A1_a/bsu_nucl-bd"/>
</dbReference>
<evidence type="ECO:0000256" key="1">
    <source>
        <dbReference type="ARBA" id="ARBA00022472"/>
    </source>
</evidence>
<evidence type="ECO:0000256" key="5">
    <source>
        <dbReference type="ARBA" id="ARBA00022840"/>
    </source>
</evidence>
<evidence type="ECO:0000259" key="13">
    <source>
        <dbReference type="PROSITE" id="PS51856"/>
    </source>
</evidence>
<dbReference type="Proteomes" id="UP001629536">
    <property type="component" value="Unassembled WGS sequence"/>
</dbReference>
<feature type="binding site" evidence="9">
    <location>
        <begin position="205"/>
        <end position="210"/>
    </location>
    <ligand>
        <name>ATP</name>
        <dbReference type="ChEBI" id="CHEBI:30616"/>
    </ligand>
</feature>
<dbReference type="InterPro" id="IPR027417">
    <property type="entry name" value="P-loop_NTPase"/>
</dbReference>
<comment type="caution">
    <text evidence="9">Lacks conserved residue(s) required for the propagation of feature annotation.</text>
</comment>
<evidence type="ECO:0000313" key="15">
    <source>
        <dbReference type="Proteomes" id="UP001629536"/>
    </source>
</evidence>
<dbReference type="PANTHER" id="PTHR46425">
    <property type="entry name" value="TRANSCRIPTION TERMINATION FACTOR RHO"/>
    <property type="match status" value="1"/>
</dbReference>
<keyword evidence="4 9" id="KW-0347">Helicase</keyword>
<evidence type="ECO:0000256" key="2">
    <source>
        <dbReference type="ARBA" id="ARBA00022741"/>
    </source>
</evidence>
<comment type="function">
    <text evidence="9">Facilitates transcription termination by a mechanism that involves Rho binding to the nascent RNA, activation of Rho's RNA-dependent ATPase activity, and release of the mRNA from the DNA template.</text>
</comment>
<feature type="compositionally biased region" description="Polar residues" evidence="12">
    <location>
        <begin position="46"/>
        <end position="56"/>
    </location>
</feature>
<dbReference type="EC" id="3.6.4.-" evidence="9 10"/>
<dbReference type="CDD" id="cd01128">
    <property type="entry name" value="rho_factor_C"/>
    <property type="match status" value="1"/>
</dbReference>
<evidence type="ECO:0000256" key="8">
    <source>
        <dbReference type="ARBA" id="ARBA00023163"/>
    </source>
</evidence>
<evidence type="ECO:0000256" key="3">
    <source>
        <dbReference type="ARBA" id="ARBA00022801"/>
    </source>
</evidence>
<evidence type="ECO:0000256" key="12">
    <source>
        <dbReference type="SAM" id="MobiDB-lite"/>
    </source>
</evidence>
<accession>A0ABW9F3X3</accession>
<keyword evidence="8 9" id="KW-0804">Transcription</keyword>
<dbReference type="HAMAP" id="MF_01884">
    <property type="entry name" value="Rho"/>
    <property type="match status" value="1"/>
</dbReference>
<dbReference type="Gene3D" id="3.40.50.300">
    <property type="entry name" value="P-loop containing nucleotide triphosphate hydrolases"/>
    <property type="match status" value="1"/>
</dbReference>
<dbReference type="InterPro" id="IPR041703">
    <property type="entry name" value="Rho_factor_ATP-bd"/>
</dbReference>
<dbReference type="InterPro" id="IPR011112">
    <property type="entry name" value="Rho-like_N"/>
</dbReference>
<dbReference type="RefSeq" id="WP_408126078.1">
    <property type="nucleotide sequence ID" value="NZ_JBFNFH010000001.1"/>
</dbReference>
<dbReference type="NCBIfam" id="TIGR00767">
    <property type="entry name" value="rho"/>
    <property type="match status" value="1"/>
</dbReference>
<dbReference type="SMART" id="SM00382">
    <property type="entry name" value="AAA"/>
    <property type="match status" value="1"/>
</dbReference>
<evidence type="ECO:0000256" key="6">
    <source>
        <dbReference type="ARBA" id="ARBA00022884"/>
    </source>
</evidence>
<evidence type="ECO:0000256" key="7">
    <source>
        <dbReference type="ARBA" id="ARBA00023015"/>
    </source>
</evidence>
<keyword evidence="15" id="KW-1185">Reference proteome</keyword>
<evidence type="ECO:0000256" key="10">
    <source>
        <dbReference type="NCBIfam" id="TIGR00767"/>
    </source>
</evidence>
<dbReference type="PROSITE" id="PS51856">
    <property type="entry name" value="RHO_RNA_BD"/>
    <property type="match status" value="1"/>
</dbReference>
<dbReference type="Pfam" id="PF00006">
    <property type="entry name" value="ATP-synt_ab"/>
    <property type="match status" value="1"/>
</dbReference>
<sequence>MEENLRDMKLNEIREVAKSLNIKSITKYSKEELISLIETVKKDSNQESQSNLGQEIQNQKNNSQQTNNQENTNKDTIEIEGLLEVLPDGYGFIRTNEFNSGENDVFVSPTQIRRFKLKTGDYIKGLIRPSVDEKEKFPPLIYVLGLNGHSPENAYKRNDFETLKPIYPIHLIDLEDEQSHISNRMINMIAPIGKGQRGLIVSPPKTGKTTIIKNIANAIEKNHPEIKIFILLIDERPEEVTDIERSVNKFTNDRDKLFKTEIIASTFDEQLENHARLSEMTLERAKRLVEEGKDVVILLDSITRMARAYNILTPSSGKTLSGGLDPIALHKPKRFFGAARNIEEGGSLTILATCLVDTGSRMDDMIYEEFKGTGNMELHLDRSLSEMRIFPSINILKSGTRRDDLLLDEETREAFVKVRRMNKDTKEEDSLPQLIKLFENSKNNEELLKIIKKI</sequence>
<keyword evidence="6 9" id="KW-0694">RNA-binding</keyword>
<dbReference type="InterPro" id="IPR004665">
    <property type="entry name" value="Term_rho"/>
</dbReference>
<feature type="region of interest" description="Disordered" evidence="12">
    <location>
        <begin position="44"/>
        <end position="73"/>
    </location>
</feature>
<keyword evidence="2 9" id="KW-0547">Nucleotide-binding</keyword>
<feature type="binding site" evidence="9">
    <location>
        <position position="236"/>
    </location>
    <ligand>
        <name>ATP</name>
        <dbReference type="ChEBI" id="CHEBI:30616"/>
    </ligand>
</feature>
<keyword evidence="5 9" id="KW-0067">ATP-binding</keyword>
<dbReference type="Gene3D" id="2.40.50.140">
    <property type="entry name" value="Nucleic acid-binding proteins"/>
    <property type="match status" value="1"/>
</dbReference>
<dbReference type="SUPFAM" id="SSF50249">
    <property type="entry name" value="Nucleic acid-binding proteins"/>
    <property type="match status" value="1"/>
</dbReference>
<dbReference type="SMART" id="SM00959">
    <property type="entry name" value="Rho_N"/>
    <property type="match status" value="1"/>
</dbReference>
<dbReference type="InterPro" id="IPR012340">
    <property type="entry name" value="NA-bd_OB-fold"/>
</dbReference>